<dbReference type="Proteomes" id="UP000601361">
    <property type="component" value="Unassembled WGS sequence"/>
</dbReference>
<name>A0ABQ1WNS4_9BACT</name>
<organism evidence="2 3">
    <name type="scientific">Hymenobacter glacieicola</name>
    <dbReference type="NCBI Taxonomy" id="1562124"/>
    <lineage>
        <taxon>Bacteria</taxon>
        <taxon>Pseudomonadati</taxon>
        <taxon>Bacteroidota</taxon>
        <taxon>Cytophagia</taxon>
        <taxon>Cytophagales</taxon>
        <taxon>Hymenobacteraceae</taxon>
        <taxon>Hymenobacter</taxon>
    </lineage>
</organism>
<evidence type="ECO:0000313" key="2">
    <source>
        <dbReference type="EMBL" id="GGG36204.1"/>
    </source>
</evidence>
<comment type="caution">
    <text evidence="2">The sequence shown here is derived from an EMBL/GenBank/DDBJ whole genome shotgun (WGS) entry which is preliminary data.</text>
</comment>
<feature type="region of interest" description="Disordered" evidence="1">
    <location>
        <begin position="1"/>
        <end position="35"/>
    </location>
</feature>
<keyword evidence="3" id="KW-1185">Reference proteome</keyword>
<accession>A0ABQ1WNS4</accession>
<gene>
    <name evidence="2" type="ORF">GCM10011378_10650</name>
</gene>
<protein>
    <submittedName>
        <fullName evidence="2">Uncharacterized protein</fullName>
    </submittedName>
</protein>
<proteinExistence type="predicted"/>
<dbReference type="EMBL" id="BMGS01000002">
    <property type="protein sequence ID" value="GGG36204.1"/>
    <property type="molecule type" value="Genomic_DNA"/>
</dbReference>
<sequence length="57" mass="5932">MAIGKEAQVKGARGGERPVNQPRAGGRRGRGASNKGNYDIQRFCAAGAWQAATFVAA</sequence>
<evidence type="ECO:0000256" key="1">
    <source>
        <dbReference type="SAM" id="MobiDB-lite"/>
    </source>
</evidence>
<evidence type="ECO:0000313" key="3">
    <source>
        <dbReference type="Proteomes" id="UP000601361"/>
    </source>
</evidence>
<reference evidence="3" key="1">
    <citation type="journal article" date="2019" name="Int. J. Syst. Evol. Microbiol.">
        <title>The Global Catalogue of Microorganisms (GCM) 10K type strain sequencing project: providing services to taxonomists for standard genome sequencing and annotation.</title>
        <authorList>
            <consortium name="The Broad Institute Genomics Platform"/>
            <consortium name="The Broad Institute Genome Sequencing Center for Infectious Disease"/>
            <person name="Wu L."/>
            <person name="Ma J."/>
        </authorList>
    </citation>
    <scope>NUCLEOTIDE SEQUENCE [LARGE SCALE GENOMIC DNA]</scope>
    <source>
        <strain evidence="3">CGMCC 1.12990</strain>
    </source>
</reference>